<keyword evidence="4" id="KW-1185">Reference proteome</keyword>
<dbReference type="InterPro" id="IPR045668">
    <property type="entry name" value="FHIP_KELAA_motif"/>
</dbReference>
<dbReference type="Pfam" id="PF19314">
    <property type="entry name" value="DUF5917"/>
    <property type="match status" value="1"/>
</dbReference>
<organism evidence="4 5">
    <name type="scientific">Nicrophorus vespilloides</name>
    <name type="common">Boreal carrion beetle</name>
    <dbReference type="NCBI Taxonomy" id="110193"/>
    <lineage>
        <taxon>Eukaryota</taxon>
        <taxon>Metazoa</taxon>
        <taxon>Ecdysozoa</taxon>
        <taxon>Arthropoda</taxon>
        <taxon>Hexapoda</taxon>
        <taxon>Insecta</taxon>
        <taxon>Pterygota</taxon>
        <taxon>Neoptera</taxon>
        <taxon>Endopterygota</taxon>
        <taxon>Coleoptera</taxon>
        <taxon>Polyphaga</taxon>
        <taxon>Staphyliniformia</taxon>
        <taxon>Silphidae</taxon>
        <taxon>Nicrophorinae</taxon>
        <taxon>Nicrophorus</taxon>
    </lineage>
</organism>
<dbReference type="InterPro" id="IPR019384">
    <property type="entry name" value="FHIP"/>
</dbReference>
<reference evidence="5" key="1">
    <citation type="submission" date="2025-08" db="UniProtKB">
        <authorList>
            <consortium name="RefSeq"/>
        </authorList>
    </citation>
    <scope>IDENTIFICATION</scope>
</reference>
<dbReference type="Proteomes" id="UP000695000">
    <property type="component" value="Unplaced"/>
</dbReference>
<dbReference type="PANTHER" id="PTHR21705:SF11">
    <property type="entry name" value="FHIP FAMILY PROTEIN CG3558"/>
    <property type="match status" value="1"/>
</dbReference>
<feature type="domain" description="FHF complex subunit HOOK-interacting protein C-terminal" evidence="3">
    <location>
        <begin position="578"/>
        <end position="669"/>
    </location>
</feature>
<dbReference type="InterPro" id="IPR045669">
    <property type="entry name" value="FHIP_C"/>
</dbReference>
<protein>
    <submittedName>
        <fullName evidence="5">UPF0518 protein AGAP011705</fullName>
    </submittedName>
</protein>
<accession>A0ABM1NGX2</accession>
<feature type="compositionally biased region" description="Polar residues" evidence="2">
    <location>
        <begin position="696"/>
        <end position="705"/>
    </location>
</feature>
<dbReference type="PANTHER" id="PTHR21705">
    <property type="entry name" value="RAI16 PROTEIN-RELATED"/>
    <property type="match status" value="1"/>
</dbReference>
<comment type="similarity">
    <text evidence="1">Belongs to the FHIP family.</text>
</comment>
<evidence type="ECO:0000256" key="2">
    <source>
        <dbReference type="SAM" id="MobiDB-lite"/>
    </source>
</evidence>
<feature type="region of interest" description="Disordered" evidence="2">
    <location>
        <begin position="686"/>
        <end position="705"/>
    </location>
</feature>
<gene>
    <name evidence="5" type="primary">LOC108569149</name>
</gene>
<evidence type="ECO:0000313" key="4">
    <source>
        <dbReference type="Proteomes" id="UP000695000"/>
    </source>
</evidence>
<evidence type="ECO:0000256" key="1">
    <source>
        <dbReference type="ARBA" id="ARBA00024336"/>
    </source>
</evidence>
<name>A0ABM1NGX2_NICVS</name>
<dbReference type="Pfam" id="PF10257">
    <property type="entry name" value="RAI16-like"/>
    <property type="match status" value="1"/>
</dbReference>
<dbReference type="RefSeq" id="XP_017786072.1">
    <property type="nucleotide sequence ID" value="XM_017930583.1"/>
</dbReference>
<sequence>MEWIISNSFIGSGRQQRALVSTEEECDPTACYDSFRQHWQQALKIIKRNQQLPSQDDVLGIVNNLEQMVSLLLYDLKKVDQMTLPISTTSQCLDYLMTENILNQLFEWGIRTGKYAHAVKLEQLKLYEMLVKESRHLLLMHEPFLQPLMKLLHSCQNELFPKQIEKHLVTLLYQLCIVLMQNIDLVDLFFPKHIEKPKFIIFALLIPFMHREDNIGMQARDSLLLCMSLSKKNSNIREYILEHSNVVVMLTSGLGGLYSALPHILDGAVPDWHRLTQDDVNEIKDLSTFVTSLEFSNNVSQMADPLIIKQLQEFIYMGFLIPVLGPALLQNSVDEQIAVMAYLERILRTVTNPGLLHPVLRFLLTVEYDGQRLLDILMKRIRSTDPQLSLVSLALFETLIDLNCEDVMLKLVFHHLQPCLHLMISQRKLTFPLDPHCQSSEKFLNLSPMCCEDILLTPNIDGRPVNWNHYGGQTSLYGNYHAYLCDAKNKINGCQMACTAWTHSYTGCENLENSEENSTSLPSLGESSGYESLKVKLESHFEDNSSTPVWQISQNEQIKNGMNMSNQVFADIDSGTAGPFLTIILEQLKNMLTNSLYINLHLTGLISRLAVYPQPLLRTYLLDHSLVLQPNVPSLFQILGSLKQKIDEFMSKQPEKVQLIHQARHFLVERETRLVQAKKVALDRSNSISSTTTSNDDQPFQRNGSRRSLTQTISSMFGKRQSTSQETSIQLVQQTDESKSVIYPKFNDAQRVAVCAVLLDEWVKELAALAQEHAISQLAILLK</sequence>
<evidence type="ECO:0000259" key="3">
    <source>
        <dbReference type="Pfam" id="PF19314"/>
    </source>
</evidence>
<dbReference type="GeneID" id="108569149"/>
<evidence type="ECO:0000313" key="5">
    <source>
        <dbReference type="RefSeq" id="XP_017786072.1"/>
    </source>
</evidence>
<dbReference type="Pfam" id="PF19311">
    <property type="entry name" value="KELAA"/>
    <property type="match status" value="1"/>
</dbReference>
<feature type="compositionally biased region" description="Low complexity" evidence="2">
    <location>
        <begin position="686"/>
        <end position="695"/>
    </location>
</feature>
<proteinExistence type="inferred from homology"/>